<feature type="transmembrane region" description="Helical" evidence="1">
    <location>
        <begin position="57"/>
        <end position="90"/>
    </location>
</feature>
<keyword evidence="3" id="KW-1185">Reference proteome</keyword>
<dbReference type="RefSeq" id="WP_381724924.1">
    <property type="nucleotide sequence ID" value="NZ_JBHVBU010000005.1"/>
</dbReference>
<dbReference type="EMBL" id="JBHVBU010000005">
    <property type="protein sequence ID" value="MFE7962056.1"/>
    <property type="molecule type" value="Genomic_DNA"/>
</dbReference>
<gene>
    <name evidence="2" type="ORF">ACFU0X_03235</name>
</gene>
<reference evidence="2 3" key="1">
    <citation type="submission" date="2024-09" db="EMBL/GenBank/DDBJ databases">
        <title>The Natural Products Discovery Center: Release of the First 8490 Sequenced Strains for Exploring Actinobacteria Biosynthetic Diversity.</title>
        <authorList>
            <person name="Kalkreuter E."/>
            <person name="Kautsar S.A."/>
            <person name="Yang D."/>
            <person name="Bader C.D."/>
            <person name="Teijaro C.N."/>
            <person name="Fluegel L."/>
            <person name="Davis C.M."/>
            <person name="Simpson J.R."/>
            <person name="Lauterbach L."/>
            <person name="Steele A.D."/>
            <person name="Gui C."/>
            <person name="Meng S."/>
            <person name="Li G."/>
            <person name="Viehrig K."/>
            <person name="Ye F."/>
            <person name="Su P."/>
            <person name="Kiefer A.F."/>
            <person name="Nichols A."/>
            <person name="Cepeda A.J."/>
            <person name="Yan W."/>
            <person name="Fan B."/>
            <person name="Jiang Y."/>
            <person name="Adhikari A."/>
            <person name="Zheng C.-J."/>
            <person name="Schuster L."/>
            <person name="Cowan T.M."/>
            <person name="Smanski M.J."/>
            <person name="Chevrette M.G."/>
            <person name="De Carvalho L.P.S."/>
            <person name="Shen B."/>
        </authorList>
    </citation>
    <scope>NUCLEOTIDE SEQUENCE [LARGE SCALE GENOMIC DNA]</scope>
    <source>
        <strain evidence="2 3">NPDC057399</strain>
    </source>
</reference>
<keyword evidence="1" id="KW-0472">Membrane</keyword>
<name>A0ABW6J9P7_STRCE</name>
<dbReference type="Proteomes" id="UP001600650">
    <property type="component" value="Unassembled WGS sequence"/>
</dbReference>
<keyword evidence="1" id="KW-0812">Transmembrane</keyword>
<proteinExistence type="predicted"/>
<protein>
    <recommendedName>
        <fullName evidence="4">DUF3040 domain-containing protein</fullName>
    </recommendedName>
</protein>
<evidence type="ECO:0000313" key="2">
    <source>
        <dbReference type="EMBL" id="MFE7962056.1"/>
    </source>
</evidence>
<evidence type="ECO:0008006" key="4">
    <source>
        <dbReference type="Google" id="ProtNLM"/>
    </source>
</evidence>
<comment type="caution">
    <text evidence="2">The sequence shown here is derived from an EMBL/GenBank/DDBJ whole genome shotgun (WGS) entry which is preliminary data.</text>
</comment>
<keyword evidence="1" id="KW-1133">Transmembrane helix</keyword>
<sequence>MSDLEKAARDAVEAADNTELTRQIAAILAAQQILARQQPQAPACQHQHRQGRSSAEWLGIGAAVCVGGVGLAFASIAIAIGALSVAVLALVVRSMWADVQQGKGRR</sequence>
<evidence type="ECO:0000313" key="3">
    <source>
        <dbReference type="Proteomes" id="UP001600650"/>
    </source>
</evidence>
<organism evidence="2 3">
    <name type="scientific">Streptomyces cellulosae</name>
    <dbReference type="NCBI Taxonomy" id="1968"/>
    <lineage>
        <taxon>Bacteria</taxon>
        <taxon>Bacillati</taxon>
        <taxon>Actinomycetota</taxon>
        <taxon>Actinomycetes</taxon>
        <taxon>Kitasatosporales</taxon>
        <taxon>Streptomycetaceae</taxon>
        <taxon>Streptomyces</taxon>
    </lineage>
</organism>
<accession>A0ABW6J9P7</accession>
<evidence type="ECO:0000256" key="1">
    <source>
        <dbReference type="SAM" id="Phobius"/>
    </source>
</evidence>